<dbReference type="HOGENOM" id="CLU_3217625_0_0_11"/>
<keyword evidence="3" id="KW-1185">Reference proteome</keyword>
<dbReference type="EMBL" id="CP001686">
    <property type="protein sequence ID" value="ACV07605.1"/>
    <property type="molecule type" value="Genomic_DNA"/>
</dbReference>
<organism evidence="2 3">
    <name type="scientific">Kytococcus sedentarius (strain ATCC 14392 / DSM 20547 / JCM 11482 / CCUG 33030 / NBRC 15357 / NCTC 11040 / CCM 314 / 541)</name>
    <name type="common">Micrococcus sedentarius</name>
    <dbReference type="NCBI Taxonomy" id="478801"/>
    <lineage>
        <taxon>Bacteria</taxon>
        <taxon>Bacillati</taxon>
        <taxon>Actinomycetota</taxon>
        <taxon>Actinomycetes</taxon>
        <taxon>Micrococcales</taxon>
        <taxon>Kytococcaceae</taxon>
        <taxon>Kytococcus</taxon>
    </lineage>
</organism>
<feature type="compositionally biased region" description="Low complexity" evidence="1">
    <location>
        <begin position="1"/>
        <end position="18"/>
    </location>
</feature>
<evidence type="ECO:0000313" key="3">
    <source>
        <dbReference type="Proteomes" id="UP000006666"/>
    </source>
</evidence>
<feature type="region of interest" description="Disordered" evidence="1">
    <location>
        <begin position="1"/>
        <end position="44"/>
    </location>
</feature>
<protein>
    <submittedName>
        <fullName evidence="2">Uncharacterized protein</fullName>
    </submittedName>
</protein>
<reference evidence="2 3" key="1">
    <citation type="journal article" date="2009" name="Stand. Genomic Sci.">
        <title>Complete genome sequence of Kytococcus sedentarius type strain (541).</title>
        <authorList>
            <person name="Sims D."/>
            <person name="Brettin T."/>
            <person name="Detter J.C."/>
            <person name="Han C."/>
            <person name="Lapidus A."/>
            <person name="Copeland A."/>
            <person name="Glavina Del Rio T."/>
            <person name="Nolan M."/>
            <person name="Chen F."/>
            <person name="Lucas S."/>
            <person name="Tice H."/>
            <person name="Cheng J.F."/>
            <person name="Bruce D."/>
            <person name="Goodwin L."/>
            <person name="Pitluck S."/>
            <person name="Ovchinnikova G."/>
            <person name="Pati A."/>
            <person name="Ivanova N."/>
            <person name="Mavrommatis K."/>
            <person name="Chen A."/>
            <person name="Palaniappan K."/>
            <person name="D'haeseleer P."/>
            <person name="Chain P."/>
            <person name="Bristow J."/>
            <person name="Eisen J.A."/>
            <person name="Markowitz V."/>
            <person name="Hugenholtz P."/>
            <person name="Schneider S."/>
            <person name="Goker M."/>
            <person name="Pukall R."/>
            <person name="Kyrpides N.C."/>
            <person name="Klenk H.P."/>
        </authorList>
    </citation>
    <scope>NUCLEOTIDE SEQUENCE [LARGE SCALE GENOMIC DNA]</scope>
    <source>
        <strain evidence="3">ATCC 14392 / DSM 20547 / JCM 11482 / CCUG 33030 / NBRC 15357 / NCTC 11040 / CCM 314 / 541</strain>
    </source>
</reference>
<accession>C7NGT3</accession>
<evidence type="ECO:0000313" key="2">
    <source>
        <dbReference type="EMBL" id="ACV07605.1"/>
    </source>
</evidence>
<dbReference type="Proteomes" id="UP000006666">
    <property type="component" value="Chromosome"/>
</dbReference>
<proteinExistence type="predicted"/>
<sequence>MTAAQPSSTPQSAPPRRSVAVGRSPASEGAGGDGVAGEDIIDTA</sequence>
<dbReference type="STRING" id="478801.Ksed_26550"/>
<evidence type="ECO:0000256" key="1">
    <source>
        <dbReference type="SAM" id="MobiDB-lite"/>
    </source>
</evidence>
<dbReference type="AlphaFoldDB" id="C7NGT3"/>
<gene>
    <name evidence="2" type="ordered locus">Ksed_26550</name>
</gene>
<dbReference type="KEGG" id="kse:Ksed_26550"/>
<name>C7NGT3_KYTSD</name>